<proteinExistence type="predicted"/>
<accession>A0ACB8ZGB3</accession>
<dbReference type="Proteomes" id="UP001056120">
    <property type="component" value="Linkage Group LG26"/>
</dbReference>
<comment type="caution">
    <text evidence="1">The sequence shown here is derived from an EMBL/GenBank/DDBJ whole genome shotgun (WGS) entry which is preliminary data.</text>
</comment>
<sequence length="583" mass="66414">MASSPSSSQSWIYHVFLSFRGEDTRKTYVDHLYEALVQKGIHTYKDDEALPRGETIGPALFKAIDESRIAVIIFSENYANSSWCLDEVEYIMRGKNERGQIVLPIFYHVDPSDVRKQKGKYKEAFAKHELENNQKVDSWRKALMDAGNLAGWESKYIANGHESKGIKEIVNTIVSKLIPIISNVNEDLIGIETRVQDLKSKLEIGSCDVRMIGIWGVGGGGNELSSKFDGCCFVENIREESSKYGLRKMQEKILSRVLKQEHVEVESVKEGRDMLKDRLCHRKVLIVLDDVNHLNHLKDLAGSPDWFGCDNFKTLPSITAIKKLETLSISKCSQLSKGNKQVASYRQYVTSFFFTYIGLQFISRGLRKLILSNCQLGDEDIDWNAWDLPNLQELDLSTSGDQKLTDSMSQGNAIEHHFMSLALEHRVLQMSGPSQVSQSRFVLQLPHNWYNEFCGFLIHTVIDYQEPYVTITIEQEIDEGECSYRNELFPHPPPPPTYIGYVSFSSLRQATWLNSQCNTISFYTGGKLEVKLVPMKSRGDHPVQTENGASDCSEFWDEERQDRKTFTVQHDSKSSINVLCRPC</sequence>
<organism evidence="1 2">
    <name type="scientific">Smallanthus sonchifolius</name>
    <dbReference type="NCBI Taxonomy" id="185202"/>
    <lineage>
        <taxon>Eukaryota</taxon>
        <taxon>Viridiplantae</taxon>
        <taxon>Streptophyta</taxon>
        <taxon>Embryophyta</taxon>
        <taxon>Tracheophyta</taxon>
        <taxon>Spermatophyta</taxon>
        <taxon>Magnoliopsida</taxon>
        <taxon>eudicotyledons</taxon>
        <taxon>Gunneridae</taxon>
        <taxon>Pentapetalae</taxon>
        <taxon>asterids</taxon>
        <taxon>campanulids</taxon>
        <taxon>Asterales</taxon>
        <taxon>Asteraceae</taxon>
        <taxon>Asteroideae</taxon>
        <taxon>Heliantheae alliance</taxon>
        <taxon>Millerieae</taxon>
        <taxon>Smallanthus</taxon>
    </lineage>
</organism>
<gene>
    <name evidence="1" type="ORF">L1987_79377</name>
</gene>
<reference evidence="1 2" key="2">
    <citation type="journal article" date="2022" name="Mol. Ecol. Resour.">
        <title>The genomes of chicory, endive, great burdock and yacon provide insights into Asteraceae paleo-polyploidization history and plant inulin production.</title>
        <authorList>
            <person name="Fan W."/>
            <person name="Wang S."/>
            <person name="Wang H."/>
            <person name="Wang A."/>
            <person name="Jiang F."/>
            <person name="Liu H."/>
            <person name="Zhao H."/>
            <person name="Xu D."/>
            <person name="Zhang Y."/>
        </authorList>
    </citation>
    <scope>NUCLEOTIDE SEQUENCE [LARGE SCALE GENOMIC DNA]</scope>
    <source>
        <strain evidence="2">cv. Yunnan</strain>
        <tissue evidence="1">Leaves</tissue>
    </source>
</reference>
<evidence type="ECO:0000313" key="2">
    <source>
        <dbReference type="Proteomes" id="UP001056120"/>
    </source>
</evidence>
<reference evidence="2" key="1">
    <citation type="journal article" date="2022" name="Mol. Ecol. Resour.">
        <title>The genomes of chicory, endive, great burdock and yacon provide insights into Asteraceae palaeo-polyploidization history and plant inulin production.</title>
        <authorList>
            <person name="Fan W."/>
            <person name="Wang S."/>
            <person name="Wang H."/>
            <person name="Wang A."/>
            <person name="Jiang F."/>
            <person name="Liu H."/>
            <person name="Zhao H."/>
            <person name="Xu D."/>
            <person name="Zhang Y."/>
        </authorList>
    </citation>
    <scope>NUCLEOTIDE SEQUENCE [LARGE SCALE GENOMIC DNA]</scope>
    <source>
        <strain evidence="2">cv. Yunnan</strain>
    </source>
</reference>
<protein>
    <submittedName>
        <fullName evidence="1">Uncharacterized protein</fullName>
    </submittedName>
</protein>
<keyword evidence="2" id="KW-1185">Reference proteome</keyword>
<name>A0ACB8ZGB3_9ASTR</name>
<evidence type="ECO:0000313" key="1">
    <source>
        <dbReference type="EMBL" id="KAI3696363.1"/>
    </source>
</evidence>
<dbReference type="EMBL" id="CM042043">
    <property type="protein sequence ID" value="KAI3696363.1"/>
    <property type="molecule type" value="Genomic_DNA"/>
</dbReference>